<accession>A0A917EB89</accession>
<evidence type="ECO:0000313" key="1">
    <source>
        <dbReference type="EMBL" id="GGE18065.1"/>
    </source>
</evidence>
<gene>
    <name evidence="1" type="ORF">GCM10011390_41560</name>
</gene>
<dbReference type="Proteomes" id="UP000644699">
    <property type="component" value="Unassembled WGS sequence"/>
</dbReference>
<keyword evidence="2" id="KW-1185">Reference proteome</keyword>
<organism evidence="1 2">
    <name type="scientific">Aureimonas endophytica</name>
    <dbReference type="NCBI Taxonomy" id="2027858"/>
    <lineage>
        <taxon>Bacteria</taxon>
        <taxon>Pseudomonadati</taxon>
        <taxon>Pseudomonadota</taxon>
        <taxon>Alphaproteobacteria</taxon>
        <taxon>Hyphomicrobiales</taxon>
        <taxon>Aurantimonadaceae</taxon>
        <taxon>Aureimonas</taxon>
    </lineage>
</organism>
<reference evidence="1" key="1">
    <citation type="journal article" date="2014" name="Int. J. Syst. Evol. Microbiol.">
        <title>Complete genome sequence of Corynebacterium casei LMG S-19264T (=DSM 44701T), isolated from a smear-ripened cheese.</title>
        <authorList>
            <consortium name="US DOE Joint Genome Institute (JGI-PGF)"/>
            <person name="Walter F."/>
            <person name="Albersmeier A."/>
            <person name="Kalinowski J."/>
            <person name="Ruckert C."/>
        </authorList>
    </citation>
    <scope>NUCLEOTIDE SEQUENCE</scope>
    <source>
        <strain evidence="1">CGMCC 1.15367</strain>
    </source>
</reference>
<reference evidence="1" key="2">
    <citation type="submission" date="2020-09" db="EMBL/GenBank/DDBJ databases">
        <authorList>
            <person name="Sun Q."/>
            <person name="Zhou Y."/>
        </authorList>
    </citation>
    <scope>NUCLEOTIDE SEQUENCE</scope>
    <source>
        <strain evidence="1">CGMCC 1.15367</strain>
    </source>
</reference>
<protein>
    <submittedName>
        <fullName evidence="1">Uncharacterized protein</fullName>
    </submittedName>
</protein>
<sequence>MAQATADQRLLPTSGPMAPIITELQANLEAIYSQSSGSTAPASPVKGMPWLDTTTAAKPLVKMYDGAAWVVIGSIDPTLHTFKPDAQASALLKAYNSPDLAGLSLLTVTLPAEYSMFRVKIVGIALTADGVIRLRCGPAGGSIHSGASDYAFQVYGRSSVDGAVSANGVASSADIAGAGGNDDLSVDLTLTDGGMGGRWRGAATVVGKTGSGGDYAHSRGFLCNPTGVKKQLQFIFTQPVVSGNIRIYGEN</sequence>
<dbReference type="AlphaFoldDB" id="A0A917EB89"/>
<proteinExistence type="predicted"/>
<dbReference type="EMBL" id="BMIQ01000008">
    <property type="protein sequence ID" value="GGE18065.1"/>
    <property type="molecule type" value="Genomic_DNA"/>
</dbReference>
<evidence type="ECO:0000313" key="2">
    <source>
        <dbReference type="Proteomes" id="UP000644699"/>
    </source>
</evidence>
<name>A0A917EB89_9HYPH</name>
<comment type="caution">
    <text evidence="1">The sequence shown here is derived from an EMBL/GenBank/DDBJ whole genome shotgun (WGS) entry which is preliminary data.</text>
</comment>